<protein>
    <submittedName>
        <fullName evidence="2">Uncharacterized protein</fullName>
    </submittedName>
</protein>
<evidence type="ECO:0000256" key="1">
    <source>
        <dbReference type="SAM" id="MobiDB-lite"/>
    </source>
</evidence>
<reference evidence="2 3" key="1">
    <citation type="journal article" date="2023" name="Genes (Basel)">
        <title>Chromosome-Level Genome Assembly and Circadian Gene Repertoire of the Patagonia Blennie Eleginops maclovinus-The Closest Ancestral Proxy of Antarctic Cryonotothenioids.</title>
        <authorList>
            <person name="Cheng C.C."/>
            <person name="Rivera-Colon A.G."/>
            <person name="Minhas B.F."/>
            <person name="Wilson L."/>
            <person name="Rayamajhi N."/>
            <person name="Vargas-Chacoff L."/>
            <person name="Catchen J.M."/>
        </authorList>
    </citation>
    <scope>NUCLEOTIDE SEQUENCE [LARGE SCALE GENOMIC DNA]</scope>
    <source>
        <strain evidence="2">JMC-PN-2008</strain>
    </source>
</reference>
<name>A0AAN7Y1J1_ELEMC</name>
<organism evidence="2 3">
    <name type="scientific">Eleginops maclovinus</name>
    <name type="common">Patagonian blennie</name>
    <name type="synonym">Eleginus maclovinus</name>
    <dbReference type="NCBI Taxonomy" id="56733"/>
    <lineage>
        <taxon>Eukaryota</taxon>
        <taxon>Metazoa</taxon>
        <taxon>Chordata</taxon>
        <taxon>Craniata</taxon>
        <taxon>Vertebrata</taxon>
        <taxon>Euteleostomi</taxon>
        <taxon>Actinopterygii</taxon>
        <taxon>Neopterygii</taxon>
        <taxon>Teleostei</taxon>
        <taxon>Neoteleostei</taxon>
        <taxon>Acanthomorphata</taxon>
        <taxon>Eupercaria</taxon>
        <taxon>Perciformes</taxon>
        <taxon>Notothenioidei</taxon>
        <taxon>Eleginopidae</taxon>
        <taxon>Eleginops</taxon>
    </lineage>
</organism>
<evidence type="ECO:0000313" key="2">
    <source>
        <dbReference type="EMBL" id="KAK5869852.1"/>
    </source>
</evidence>
<sequence>MFPRSSAPLQLWTEGGDSRQREDEVEAEKWSGVSPLLRLQQLGDVEGVSARSDMRIPPGDRTLHRKLTVRSKHCWSLH</sequence>
<dbReference type="AlphaFoldDB" id="A0AAN7Y1J1"/>
<feature type="region of interest" description="Disordered" evidence="1">
    <location>
        <begin position="1"/>
        <end position="27"/>
    </location>
</feature>
<accession>A0AAN7Y1J1</accession>
<proteinExistence type="predicted"/>
<evidence type="ECO:0000313" key="3">
    <source>
        <dbReference type="Proteomes" id="UP001346869"/>
    </source>
</evidence>
<comment type="caution">
    <text evidence="2">The sequence shown here is derived from an EMBL/GenBank/DDBJ whole genome shotgun (WGS) entry which is preliminary data.</text>
</comment>
<dbReference type="EMBL" id="JAUZQC010000006">
    <property type="protein sequence ID" value="KAK5869852.1"/>
    <property type="molecule type" value="Genomic_DNA"/>
</dbReference>
<reference evidence="2 3" key="2">
    <citation type="journal article" date="2023" name="Mol. Biol. Evol.">
        <title>Genomics of Secondarily Temperate Adaptation in the Only Non-Antarctic Icefish.</title>
        <authorList>
            <person name="Rivera-Colon A.G."/>
            <person name="Rayamajhi N."/>
            <person name="Minhas B.F."/>
            <person name="Madrigal G."/>
            <person name="Bilyk K.T."/>
            <person name="Yoon V."/>
            <person name="Hune M."/>
            <person name="Gregory S."/>
            <person name="Cheng C.H.C."/>
            <person name="Catchen J.M."/>
        </authorList>
    </citation>
    <scope>NUCLEOTIDE SEQUENCE [LARGE SCALE GENOMIC DNA]</scope>
    <source>
        <strain evidence="2">JMC-PN-2008</strain>
    </source>
</reference>
<keyword evidence="3" id="KW-1185">Reference proteome</keyword>
<dbReference type="Proteomes" id="UP001346869">
    <property type="component" value="Unassembled WGS sequence"/>
</dbReference>
<gene>
    <name evidence="2" type="ORF">PBY51_024540</name>
</gene>